<feature type="compositionally biased region" description="Basic and acidic residues" evidence="1">
    <location>
        <begin position="122"/>
        <end position="135"/>
    </location>
</feature>
<dbReference type="Gramene" id="rna-AYBTSS11_LOCUS5068">
    <property type="protein sequence ID" value="CAJ1931110.1"/>
    <property type="gene ID" value="gene-AYBTSS11_LOCUS5068"/>
</dbReference>
<protein>
    <submittedName>
        <fullName evidence="2">Uncharacterized protein</fullName>
    </submittedName>
</protein>
<organism evidence="2 3">
    <name type="scientific">Sphenostylis stenocarpa</name>
    <dbReference type="NCBI Taxonomy" id="92480"/>
    <lineage>
        <taxon>Eukaryota</taxon>
        <taxon>Viridiplantae</taxon>
        <taxon>Streptophyta</taxon>
        <taxon>Embryophyta</taxon>
        <taxon>Tracheophyta</taxon>
        <taxon>Spermatophyta</taxon>
        <taxon>Magnoliopsida</taxon>
        <taxon>eudicotyledons</taxon>
        <taxon>Gunneridae</taxon>
        <taxon>Pentapetalae</taxon>
        <taxon>rosids</taxon>
        <taxon>fabids</taxon>
        <taxon>Fabales</taxon>
        <taxon>Fabaceae</taxon>
        <taxon>Papilionoideae</taxon>
        <taxon>50 kb inversion clade</taxon>
        <taxon>NPAAA clade</taxon>
        <taxon>indigoferoid/millettioid clade</taxon>
        <taxon>Phaseoleae</taxon>
        <taxon>Sphenostylis</taxon>
    </lineage>
</organism>
<feature type="compositionally biased region" description="Basic residues" evidence="1">
    <location>
        <begin position="21"/>
        <end position="39"/>
    </location>
</feature>
<name>A0AA86S248_9FABA</name>
<feature type="region of interest" description="Disordered" evidence="1">
    <location>
        <begin position="1"/>
        <end position="69"/>
    </location>
</feature>
<evidence type="ECO:0000313" key="2">
    <source>
        <dbReference type="EMBL" id="CAJ1931110.1"/>
    </source>
</evidence>
<feature type="compositionally biased region" description="Acidic residues" evidence="1">
    <location>
        <begin position="107"/>
        <end position="121"/>
    </location>
</feature>
<dbReference type="Proteomes" id="UP001189624">
    <property type="component" value="Chromosome 2"/>
</dbReference>
<feature type="compositionally biased region" description="Low complexity" evidence="1">
    <location>
        <begin position="50"/>
        <end position="62"/>
    </location>
</feature>
<keyword evidence="3" id="KW-1185">Reference proteome</keyword>
<evidence type="ECO:0000313" key="3">
    <source>
        <dbReference type="Proteomes" id="UP001189624"/>
    </source>
</evidence>
<proteinExistence type="predicted"/>
<accession>A0AA86S248</accession>
<gene>
    <name evidence="2" type="ORF">AYBTSS11_LOCUS5068</name>
</gene>
<evidence type="ECO:0000256" key="1">
    <source>
        <dbReference type="SAM" id="MobiDB-lite"/>
    </source>
</evidence>
<dbReference type="EMBL" id="OY731399">
    <property type="protein sequence ID" value="CAJ1931110.1"/>
    <property type="molecule type" value="Genomic_DNA"/>
</dbReference>
<feature type="compositionally biased region" description="Basic and acidic residues" evidence="1">
    <location>
        <begin position="94"/>
        <end position="106"/>
    </location>
</feature>
<dbReference type="AlphaFoldDB" id="A0AA86S248"/>
<feature type="region of interest" description="Disordered" evidence="1">
    <location>
        <begin position="92"/>
        <end position="155"/>
    </location>
</feature>
<reference evidence="2" key="1">
    <citation type="submission" date="2023-10" db="EMBL/GenBank/DDBJ databases">
        <authorList>
            <person name="Domelevo Entfellner J.-B."/>
        </authorList>
    </citation>
    <scope>NUCLEOTIDE SEQUENCE</scope>
</reference>
<sequence>MRGKHQGEAQNSFSAPSASAPHHKLGPPSHRRPAGRNRGPHQPNLKYRVVNKSESVSSSNSHSVKDVNVDATVASLNRDGEDGGLAFELNTVDNIDRVARSSKVEEGGGDDDDDDDGDDDDIQTRLDNLLRKIEEPELSEEQIRINDQLQQDEVE</sequence>